<comment type="subcellular location">
    <subcellularLocation>
        <location evidence="2">Cytoplasm</location>
    </subcellularLocation>
</comment>
<evidence type="ECO:0000313" key="14">
    <source>
        <dbReference type="Proteomes" id="UP000027075"/>
    </source>
</evidence>
<dbReference type="FunFam" id="2.60.260.20:FF:000004">
    <property type="entry name" value="Molecular chaperone DnaJ"/>
    <property type="match status" value="1"/>
</dbReference>
<dbReference type="Pfam" id="PF01556">
    <property type="entry name" value="DnaJ_C"/>
    <property type="match status" value="1"/>
</dbReference>
<gene>
    <name evidence="13" type="ORF">BM92_00870</name>
</gene>
<evidence type="ECO:0000256" key="3">
    <source>
        <dbReference type="ARBA" id="ARBA00011738"/>
    </source>
</evidence>
<evidence type="ECO:0000256" key="7">
    <source>
        <dbReference type="ARBA" id="ARBA00022737"/>
    </source>
</evidence>
<dbReference type="InterPro" id="IPR002939">
    <property type="entry name" value="DnaJ_C"/>
</dbReference>
<dbReference type="PANTHER" id="PTHR43096">
    <property type="entry name" value="DNAJ HOMOLOG 1, MITOCHONDRIAL-RELATED"/>
    <property type="match status" value="1"/>
</dbReference>
<keyword evidence="8" id="KW-0863">Zinc-finger</keyword>
<evidence type="ECO:0000256" key="2">
    <source>
        <dbReference type="ARBA" id="ARBA00004496"/>
    </source>
</evidence>
<keyword evidence="9" id="KW-0862">Zinc</keyword>
<dbReference type="SUPFAM" id="SSF49493">
    <property type="entry name" value="HSP40/DnaJ peptide-binding domain"/>
    <property type="match status" value="1"/>
</dbReference>
<keyword evidence="5" id="KW-0235">DNA replication</keyword>
<keyword evidence="6" id="KW-0479">Metal-binding</keyword>
<keyword evidence="11" id="KW-0143">Chaperone</keyword>
<dbReference type="AlphaFoldDB" id="A0A059TRP8"/>
<evidence type="ECO:0000256" key="1">
    <source>
        <dbReference type="ARBA" id="ARBA00001947"/>
    </source>
</evidence>
<dbReference type="Proteomes" id="UP000027075">
    <property type="component" value="Chromosome"/>
</dbReference>
<dbReference type="Gene3D" id="2.60.260.20">
    <property type="entry name" value="Urease metallochaperone UreE, N-terminal domain"/>
    <property type="match status" value="1"/>
</dbReference>
<evidence type="ECO:0000256" key="5">
    <source>
        <dbReference type="ARBA" id="ARBA00022705"/>
    </source>
</evidence>
<evidence type="ECO:0000256" key="9">
    <source>
        <dbReference type="ARBA" id="ARBA00022833"/>
    </source>
</evidence>
<evidence type="ECO:0000313" key="13">
    <source>
        <dbReference type="EMBL" id="AHZ21293.1"/>
    </source>
</evidence>
<evidence type="ECO:0000259" key="12">
    <source>
        <dbReference type="Pfam" id="PF01556"/>
    </source>
</evidence>
<comment type="subunit">
    <text evidence="3">Homodimer.</text>
</comment>
<evidence type="ECO:0000256" key="8">
    <source>
        <dbReference type="ARBA" id="ARBA00022771"/>
    </source>
</evidence>
<proteinExistence type="predicted"/>
<dbReference type="GO" id="GO:0051082">
    <property type="term" value="F:unfolded protein binding"/>
    <property type="evidence" value="ECO:0007669"/>
    <property type="project" value="InterPro"/>
</dbReference>
<sequence length="133" mass="14497">MNPERTAGRTATFFVEVNVRDHEEFDRDGDDLQYTHPISFPQAVFGATVEVPTLDGEAELKVPAGTQSGSTFTVSGAGMPHLDGRGNGDLHVEIHVVTPEDLNSEQREALKQFAEAGGEEVKESLFQKLKNSL</sequence>
<evidence type="ECO:0000256" key="10">
    <source>
        <dbReference type="ARBA" id="ARBA00023016"/>
    </source>
</evidence>
<comment type="cofactor">
    <cofactor evidence="1">
        <name>Zn(2+)</name>
        <dbReference type="ChEBI" id="CHEBI:29105"/>
    </cofactor>
</comment>
<evidence type="ECO:0000256" key="6">
    <source>
        <dbReference type="ARBA" id="ARBA00022723"/>
    </source>
</evidence>
<dbReference type="GO" id="GO:0005737">
    <property type="term" value="C:cytoplasm"/>
    <property type="evidence" value="ECO:0007669"/>
    <property type="project" value="UniProtKB-SubCell"/>
</dbReference>
<accession>A0A059TRP8</accession>
<dbReference type="PANTHER" id="PTHR43096:SF52">
    <property type="entry name" value="DNAJ HOMOLOG 1, MITOCHONDRIAL-RELATED"/>
    <property type="match status" value="1"/>
</dbReference>
<dbReference type="GO" id="GO:0042026">
    <property type="term" value="P:protein refolding"/>
    <property type="evidence" value="ECO:0007669"/>
    <property type="project" value="TreeGrafter"/>
</dbReference>
<keyword evidence="10" id="KW-0346">Stress response</keyword>
<dbReference type="GO" id="GO:0006260">
    <property type="term" value="P:DNA replication"/>
    <property type="evidence" value="ECO:0007669"/>
    <property type="project" value="UniProtKB-KW"/>
</dbReference>
<evidence type="ECO:0000256" key="4">
    <source>
        <dbReference type="ARBA" id="ARBA00022490"/>
    </source>
</evidence>
<reference evidence="13 14" key="1">
    <citation type="submission" date="2014-04" db="EMBL/GenBank/DDBJ databases">
        <title>Transcriptional profiles of Haloferax mediterranei on the basis of nitrogen availability.</title>
        <authorList>
            <person name="Bautista V."/>
        </authorList>
    </citation>
    <scope>NUCLEOTIDE SEQUENCE [LARGE SCALE GENOMIC DNA]</scope>
    <source>
        <strain evidence="14">ATCC 33500 / DSM 1411 / JCM 8866 / NBRC 14739 / NCIMB 2177 / R-4</strain>
    </source>
</reference>
<feature type="domain" description="Chaperone DnaJ C-terminal" evidence="12">
    <location>
        <begin position="7"/>
        <end position="99"/>
    </location>
</feature>
<organism evidence="13 14">
    <name type="scientific">Haloferax mediterranei (strain ATCC 33500 / DSM 1411 / JCM 8866 / NBRC 14739 / NCIMB 2177 / R-4)</name>
    <name type="common">Halobacterium mediterranei</name>
    <dbReference type="NCBI Taxonomy" id="523841"/>
    <lineage>
        <taxon>Archaea</taxon>
        <taxon>Methanobacteriati</taxon>
        <taxon>Methanobacteriota</taxon>
        <taxon>Stenosarchaea group</taxon>
        <taxon>Halobacteria</taxon>
        <taxon>Halobacteriales</taxon>
        <taxon>Haloferacaceae</taxon>
        <taxon>Haloferax</taxon>
    </lineage>
</organism>
<keyword evidence="7" id="KW-0677">Repeat</keyword>
<dbReference type="CDD" id="cd10747">
    <property type="entry name" value="DnaJ_C"/>
    <property type="match status" value="1"/>
</dbReference>
<dbReference type="InterPro" id="IPR008971">
    <property type="entry name" value="HSP40/DnaJ_pept-bd"/>
</dbReference>
<protein>
    <recommendedName>
        <fullName evidence="12">Chaperone DnaJ C-terminal domain-containing protein</fullName>
    </recommendedName>
</protein>
<name>A0A059TRP8_HALMT</name>
<evidence type="ECO:0000256" key="11">
    <source>
        <dbReference type="ARBA" id="ARBA00023186"/>
    </source>
</evidence>
<keyword evidence="4" id="KW-0963">Cytoplasm</keyword>
<dbReference type="GO" id="GO:0008270">
    <property type="term" value="F:zinc ion binding"/>
    <property type="evidence" value="ECO:0007669"/>
    <property type="project" value="UniProtKB-KW"/>
</dbReference>
<dbReference type="EMBL" id="CP007551">
    <property type="protein sequence ID" value="AHZ21293.1"/>
    <property type="molecule type" value="Genomic_DNA"/>
</dbReference>